<evidence type="ECO:0000313" key="9">
    <source>
        <dbReference type="Proteomes" id="UP001595443"/>
    </source>
</evidence>
<evidence type="ECO:0000313" key="8">
    <source>
        <dbReference type="EMBL" id="MFC2967521.1"/>
    </source>
</evidence>
<keyword evidence="4 6" id="KW-1133">Transmembrane helix</keyword>
<feature type="transmembrane region" description="Helical" evidence="6">
    <location>
        <begin position="104"/>
        <end position="123"/>
    </location>
</feature>
<evidence type="ECO:0000256" key="2">
    <source>
        <dbReference type="ARBA" id="ARBA00022475"/>
    </source>
</evidence>
<protein>
    <submittedName>
        <fullName evidence="8">DedA family protein</fullName>
    </submittedName>
</protein>
<keyword evidence="3 6" id="KW-0812">Transmembrane</keyword>
<evidence type="ECO:0000256" key="5">
    <source>
        <dbReference type="ARBA" id="ARBA00023136"/>
    </source>
</evidence>
<keyword evidence="2" id="KW-1003">Cell membrane</keyword>
<dbReference type="Pfam" id="PF09335">
    <property type="entry name" value="VTT_dom"/>
    <property type="match status" value="1"/>
</dbReference>
<dbReference type="InterPro" id="IPR032816">
    <property type="entry name" value="VTT_dom"/>
</dbReference>
<evidence type="ECO:0000256" key="4">
    <source>
        <dbReference type="ARBA" id="ARBA00022989"/>
    </source>
</evidence>
<comment type="subcellular location">
    <subcellularLocation>
        <location evidence="1">Cell membrane</location>
        <topology evidence="1">Multi-pass membrane protein</topology>
    </subcellularLocation>
</comment>
<reference evidence="9" key="1">
    <citation type="journal article" date="2019" name="Int. J. Syst. Evol. Microbiol.">
        <title>The Global Catalogue of Microorganisms (GCM) 10K type strain sequencing project: providing services to taxonomists for standard genome sequencing and annotation.</title>
        <authorList>
            <consortium name="The Broad Institute Genomics Platform"/>
            <consortium name="The Broad Institute Genome Sequencing Center for Infectious Disease"/>
            <person name="Wu L."/>
            <person name="Ma J."/>
        </authorList>
    </citation>
    <scope>NUCLEOTIDE SEQUENCE [LARGE SCALE GENOMIC DNA]</scope>
    <source>
        <strain evidence="9">KCTC 62192</strain>
    </source>
</reference>
<gene>
    <name evidence="8" type="ORF">ACFOES_05395</name>
</gene>
<organism evidence="8 9">
    <name type="scientific">Acidimangrovimonas pyrenivorans</name>
    <dbReference type="NCBI Taxonomy" id="2030798"/>
    <lineage>
        <taxon>Bacteria</taxon>
        <taxon>Pseudomonadati</taxon>
        <taxon>Pseudomonadota</taxon>
        <taxon>Alphaproteobacteria</taxon>
        <taxon>Rhodobacterales</taxon>
        <taxon>Paracoccaceae</taxon>
        <taxon>Acidimangrovimonas</taxon>
    </lineage>
</organism>
<feature type="domain" description="VTT" evidence="7">
    <location>
        <begin position="30"/>
        <end position="151"/>
    </location>
</feature>
<evidence type="ECO:0000256" key="6">
    <source>
        <dbReference type="SAM" id="Phobius"/>
    </source>
</evidence>
<feature type="transmembrane region" description="Helical" evidence="6">
    <location>
        <begin position="15"/>
        <end position="37"/>
    </location>
</feature>
<dbReference type="Proteomes" id="UP001595443">
    <property type="component" value="Unassembled WGS sequence"/>
</dbReference>
<feature type="transmembrane region" description="Helical" evidence="6">
    <location>
        <begin position="130"/>
        <end position="156"/>
    </location>
</feature>
<dbReference type="InterPro" id="IPR051311">
    <property type="entry name" value="DedA_domain"/>
</dbReference>
<keyword evidence="9" id="KW-1185">Reference proteome</keyword>
<accession>A0ABV7AEQ0</accession>
<proteinExistence type="predicted"/>
<dbReference type="EMBL" id="JBHRSK010000004">
    <property type="protein sequence ID" value="MFC2967521.1"/>
    <property type="molecule type" value="Genomic_DNA"/>
</dbReference>
<evidence type="ECO:0000259" key="7">
    <source>
        <dbReference type="Pfam" id="PF09335"/>
    </source>
</evidence>
<feature type="transmembrane region" description="Helical" evidence="6">
    <location>
        <begin position="44"/>
        <end position="63"/>
    </location>
</feature>
<dbReference type="PANTHER" id="PTHR42709:SF6">
    <property type="entry name" value="UNDECAPRENYL PHOSPHATE TRANSPORTER A"/>
    <property type="match status" value="1"/>
</dbReference>
<dbReference type="RefSeq" id="WP_377832171.1">
    <property type="nucleotide sequence ID" value="NZ_JBHRSK010000004.1"/>
</dbReference>
<evidence type="ECO:0000256" key="3">
    <source>
        <dbReference type="ARBA" id="ARBA00022692"/>
    </source>
</evidence>
<name>A0ABV7AEQ0_9RHOB</name>
<keyword evidence="5 6" id="KW-0472">Membrane</keyword>
<evidence type="ECO:0000256" key="1">
    <source>
        <dbReference type="ARBA" id="ARBA00004651"/>
    </source>
</evidence>
<feature type="transmembrane region" description="Helical" evidence="6">
    <location>
        <begin position="162"/>
        <end position="183"/>
    </location>
</feature>
<dbReference type="PANTHER" id="PTHR42709">
    <property type="entry name" value="ALKALINE PHOSPHATASE LIKE PROTEIN"/>
    <property type="match status" value="1"/>
</dbReference>
<comment type="caution">
    <text evidence="8">The sequence shown here is derived from an EMBL/GenBank/DDBJ whole genome shotgun (WGS) entry which is preliminary data.</text>
</comment>
<sequence>MGLDTVIHLIQTHGLLLLAPIAVLEGPIVTVIASYLARLGYMDIYAVFVVVVLADLVGDAIFYELGRAGPRFLPARWLNRIGLSEDRLEALTAHFRYRGGRTLVIGKLTHSAGMLVLVAAGASRMNFGLFLWYNLLGTVPKSLFFAVIGYSLGFAYTAIDGWIFRGSILLLILLILGGIWWVVRHRRRWT</sequence>